<dbReference type="Proteomes" id="UP000247476">
    <property type="component" value="Unassembled WGS sequence"/>
</dbReference>
<evidence type="ECO:0000313" key="4">
    <source>
        <dbReference type="EMBL" id="PYI56256.1"/>
    </source>
</evidence>
<evidence type="ECO:0000259" key="3">
    <source>
        <dbReference type="Pfam" id="PF17390"/>
    </source>
</evidence>
<sequence length="1022" mass="114579">MYALTNRREVGKRVAERKSRRREGANSLIRHRDAYADFGAARWIGFDPSAIAPYEATAFVCFRHEFQWEPTAEEAYLHITADYRYTVWINGALLGHGPVRGWPEEWFYDTYEADAWLRPGANTIAVLVHVLNEATFQYVPGKPGLLARLEGTARSGAPLEVGTGDGWQWRQHPSFAGSTPRISTQQSYSEQYNALLEPEGWMHAGFRTDEAWREAVPLGPVGCAPWGPLRPRDIPLLTEDEWYPATVRTLETVELPEPAWSLNLRPWLLPGVADASPHPVRGLLVTTVTLDAPARVRFGMQDRTSGVYAKLHVNGTAAVEKDVSGYHWCGCYEFEAELEAGTNVLAFFMDRAAHDFHFQAAVRDESGRSMRLEPGLPGIAEGRFAVVPGDDLDEAKLRQLLEAADWEQWTAAAEGRRMQVVPAGREHGVNVFHLMTDAIPIRDVPPSAAAENVNASCGGNADYALLHDPGEGKAVRLVYEFEAMTAGWIEFEVWAEAGAVLDGYGFEAYEGDRIVHMGSIHNTVRYVARQGWQRYRSYFHRGFRYWMLQASALGGDLKIRFVRCIQRTYPSPPIGRFRCADESLNRIFEMCRRTAQLCSDDTFVDCPTYEQAFWVGDAYVMAAVQNTLAGAEPLVRRSLRLAGSSMRRSPVVESHVPSGWPNVLSTWSLLWAIACEEHYRHTGDRSFAEELYPLLIGQVRFFRDECTDEATALIRSPFWNLIDWAPMDVPDGVVSTPMNVLFAESCRRTASLADVLGREREAEELRRLSASIVACINAHLWSEERQAFADCMREPGRLSPVFSEQTNLLCYLYEACRPERRSVLAGYVREAPADFVRSSTPFMRYFKLQAMEKAGLYVDLLREVRQAWGYMLEQGSTTCWEDMPGRWAPGYPTRSYCHGWSVGPAHMLPKIALGIAPASAGWSRVRIAPQPVHLPWCEGKLHTPHGDVSVRWEKGAREFTASVSLPPGVAGELVLPMESSRVGRIVTEGSGSGDKPYLSEGKWAVRIGAGETLEIRASVRSW</sequence>
<dbReference type="PANTHER" id="PTHR34987:SF2">
    <property type="entry name" value="B, PUTATIVE (AFU_ORTHOLOGUE AFUA_7G05040)-RELATED"/>
    <property type="match status" value="1"/>
</dbReference>
<evidence type="ECO:0000259" key="2">
    <source>
        <dbReference type="Pfam" id="PF17389"/>
    </source>
</evidence>
<feature type="domain" description="Bacterial alpha-L-rhamnosidase N-terminal" evidence="1">
    <location>
        <begin position="73"/>
        <end position="216"/>
    </location>
</feature>
<keyword evidence="5" id="KW-1185">Reference proteome</keyword>
<dbReference type="Pfam" id="PF08531">
    <property type="entry name" value="Bac_rhamnosid_N"/>
    <property type="match status" value="1"/>
</dbReference>
<dbReference type="InterPro" id="IPR013737">
    <property type="entry name" value="Bac_rhamnosid_N"/>
</dbReference>
<dbReference type="InterPro" id="IPR035396">
    <property type="entry name" value="Bac_rhamnosid6H"/>
</dbReference>
<gene>
    <name evidence="4" type="ORF">DLM86_04525</name>
</gene>
<proteinExistence type="predicted"/>
<dbReference type="Pfam" id="PF17389">
    <property type="entry name" value="Bac_rhamnosid6H"/>
    <property type="match status" value="1"/>
</dbReference>
<name>A0A2V5L0V1_9BACL</name>
<evidence type="ECO:0000313" key="5">
    <source>
        <dbReference type="Proteomes" id="UP000247476"/>
    </source>
</evidence>
<dbReference type="InterPro" id="IPR012341">
    <property type="entry name" value="6hp_glycosidase-like_sf"/>
</dbReference>
<evidence type="ECO:0000259" key="1">
    <source>
        <dbReference type="Pfam" id="PF08531"/>
    </source>
</evidence>
<dbReference type="InterPro" id="IPR035398">
    <property type="entry name" value="Bac_rhamnosid_C"/>
</dbReference>
<organism evidence="4 5">
    <name type="scientific">Paenibacillus flagellatus</name>
    <dbReference type="NCBI Taxonomy" id="2211139"/>
    <lineage>
        <taxon>Bacteria</taxon>
        <taxon>Bacillati</taxon>
        <taxon>Bacillota</taxon>
        <taxon>Bacilli</taxon>
        <taxon>Bacillales</taxon>
        <taxon>Paenibacillaceae</taxon>
        <taxon>Paenibacillus</taxon>
    </lineage>
</organism>
<dbReference type="Gene3D" id="2.60.120.260">
    <property type="entry name" value="Galactose-binding domain-like"/>
    <property type="match status" value="3"/>
</dbReference>
<dbReference type="Pfam" id="PF17390">
    <property type="entry name" value="Bac_rhamnosid_C"/>
    <property type="match status" value="1"/>
</dbReference>
<feature type="domain" description="Alpha-L-rhamnosidase six-hairpin glycosidase" evidence="2">
    <location>
        <begin position="574"/>
        <end position="906"/>
    </location>
</feature>
<evidence type="ECO:0008006" key="6">
    <source>
        <dbReference type="Google" id="ProtNLM"/>
    </source>
</evidence>
<dbReference type="EMBL" id="QJVJ01000002">
    <property type="protein sequence ID" value="PYI56256.1"/>
    <property type="molecule type" value="Genomic_DNA"/>
</dbReference>
<dbReference type="SUPFAM" id="SSF48208">
    <property type="entry name" value="Six-hairpin glycosidases"/>
    <property type="match status" value="1"/>
</dbReference>
<accession>A0A2V5L0V1</accession>
<dbReference type="Gene3D" id="2.60.420.10">
    <property type="entry name" value="Maltose phosphorylase, domain 3"/>
    <property type="match status" value="1"/>
</dbReference>
<dbReference type="SUPFAM" id="SSF49785">
    <property type="entry name" value="Galactose-binding domain-like"/>
    <property type="match status" value="1"/>
</dbReference>
<reference evidence="4 5" key="1">
    <citation type="submission" date="2018-05" db="EMBL/GenBank/DDBJ databases">
        <title>Paenibacillus flagellatus sp. nov., isolated from selenium mineral soil.</title>
        <authorList>
            <person name="Dai X."/>
        </authorList>
    </citation>
    <scope>NUCLEOTIDE SEQUENCE [LARGE SCALE GENOMIC DNA]</scope>
    <source>
        <strain evidence="4 5">DXL2</strain>
    </source>
</reference>
<dbReference type="InterPro" id="IPR008979">
    <property type="entry name" value="Galactose-bd-like_sf"/>
</dbReference>
<dbReference type="Gene3D" id="1.50.10.10">
    <property type="match status" value="1"/>
</dbReference>
<protein>
    <recommendedName>
        <fullName evidence="6">Alpha-L-rhamnosidase</fullName>
    </recommendedName>
</protein>
<dbReference type="InterPro" id="IPR008928">
    <property type="entry name" value="6-hairpin_glycosidase_sf"/>
</dbReference>
<feature type="domain" description="Alpha-L-rhamnosidase C-terminal" evidence="3">
    <location>
        <begin position="914"/>
        <end position="984"/>
    </location>
</feature>
<dbReference type="PANTHER" id="PTHR34987">
    <property type="entry name" value="C, PUTATIVE (AFU_ORTHOLOGUE AFUA_3G02880)-RELATED"/>
    <property type="match status" value="1"/>
</dbReference>
<comment type="caution">
    <text evidence="4">The sequence shown here is derived from an EMBL/GenBank/DDBJ whole genome shotgun (WGS) entry which is preliminary data.</text>
</comment>
<dbReference type="GO" id="GO:0005975">
    <property type="term" value="P:carbohydrate metabolic process"/>
    <property type="evidence" value="ECO:0007669"/>
    <property type="project" value="InterPro"/>
</dbReference>
<dbReference type="AlphaFoldDB" id="A0A2V5L0V1"/>